<dbReference type="EMBL" id="MFJX01000016">
    <property type="protein sequence ID" value="OGG31313.1"/>
    <property type="molecule type" value="Genomic_DNA"/>
</dbReference>
<dbReference type="PROSITE" id="PS00211">
    <property type="entry name" value="ABC_TRANSPORTER_1"/>
    <property type="match status" value="1"/>
</dbReference>
<dbReference type="PANTHER" id="PTHR42711">
    <property type="entry name" value="ABC TRANSPORTER ATP-BINDING PROTEIN"/>
    <property type="match status" value="1"/>
</dbReference>
<evidence type="ECO:0000313" key="7">
    <source>
        <dbReference type="Proteomes" id="UP000176450"/>
    </source>
</evidence>
<dbReference type="GO" id="GO:0016887">
    <property type="term" value="F:ATP hydrolysis activity"/>
    <property type="evidence" value="ECO:0007669"/>
    <property type="project" value="InterPro"/>
</dbReference>
<dbReference type="InterPro" id="IPR017871">
    <property type="entry name" value="ABC_transporter-like_CS"/>
</dbReference>
<protein>
    <recommendedName>
        <fullName evidence="5">ABC transporter domain-containing protein</fullName>
    </recommendedName>
</protein>
<evidence type="ECO:0000259" key="5">
    <source>
        <dbReference type="PROSITE" id="PS50893"/>
    </source>
</evidence>
<keyword evidence="2" id="KW-0813">Transport</keyword>
<evidence type="ECO:0000256" key="1">
    <source>
        <dbReference type="ARBA" id="ARBA00005417"/>
    </source>
</evidence>
<evidence type="ECO:0000256" key="3">
    <source>
        <dbReference type="ARBA" id="ARBA00022741"/>
    </source>
</evidence>
<feature type="domain" description="ABC transporter" evidence="5">
    <location>
        <begin position="5"/>
        <end position="234"/>
    </location>
</feature>
<dbReference type="InterPro" id="IPR003439">
    <property type="entry name" value="ABC_transporter-like_ATP-bd"/>
</dbReference>
<dbReference type="InterPro" id="IPR050763">
    <property type="entry name" value="ABC_transporter_ATP-binding"/>
</dbReference>
<evidence type="ECO:0000256" key="4">
    <source>
        <dbReference type="ARBA" id="ARBA00022840"/>
    </source>
</evidence>
<dbReference type="GO" id="GO:0005524">
    <property type="term" value="F:ATP binding"/>
    <property type="evidence" value="ECO:0007669"/>
    <property type="project" value="UniProtKB-KW"/>
</dbReference>
<comment type="similarity">
    <text evidence="1">Belongs to the ABC transporter superfamily.</text>
</comment>
<proteinExistence type="inferred from homology"/>
<organism evidence="6 7">
    <name type="scientific">Candidatus Gottesmanbacteria bacterium RIFCSPLOWO2_01_FULL_46_9</name>
    <dbReference type="NCBI Taxonomy" id="1798394"/>
    <lineage>
        <taxon>Bacteria</taxon>
        <taxon>Candidatus Gottesmaniibacteriota</taxon>
    </lineage>
</organism>
<dbReference type="InterPro" id="IPR003593">
    <property type="entry name" value="AAA+_ATPase"/>
</dbReference>
<gene>
    <name evidence="6" type="ORF">A3A63_04145</name>
</gene>
<name>A0A1F6B3E1_9BACT</name>
<sequence length="311" mass="34787">MSSILEVSGLTKHYGEFVAVNSISFDVQEGEIVGFLGPNGAGKTTTIQMLLDLITPTSGSIAYFGKPFPKEREYCLSRMGFASAYSRLQQRMTVKENLSIYAGLYDIANAEKRIIEVLSLFEIEDLTHTLFWHLSSGQKTRVILAKALLNRPKLLLMDEPTASLDPDIAHKVIELIESLQKKEGVAILYTSHDMAEISRICDRVIFLDHGKIVAEDTPLGLTKMIGDSTLSLTFDAPREAIEKYLKKKDCMYSFPRSHVVDIALKEKDIPAVLFGFAKEKIWITEIDVVKPNLDDVFLSIAAGRAHEFQKN</sequence>
<dbReference type="InterPro" id="IPR027417">
    <property type="entry name" value="P-loop_NTPase"/>
</dbReference>
<dbReference type="PROSITE" id="PS50893">
    <property type="entry name" value="ABC_TRANSPORTER_2"/>
    <property type="match status" value="1"/>
</dbReference>
<reference evidence="6 7" key="1">
    <citation type="journal article" date="2016" name="Nat. Commun.">
        <title>Thousands of microbial genomes shed light on interconnected biogeochemical processes in an aquifer system.</title>
        <authorList>
            <person name="Anantharaman K."/>
            <person name="Brown C.T."/>
            <person name="Hug L.A."/>
            <person name="Sharon I."/>
            <person name="Castelle C.J."/>
            <person name="Probst A.J."/>
            <person name="Thomas B.C."/>
            <person name="Singh A."/>
            <person name="Wilkins M.J."/>
            <person name="Karaoz U."/>
            <person name="Brodie E.L."/>
            <person name="Williams K.H."/>
            <person name="Hubbard S.S."/>
            <person name="Banfield J.F."/>
        </authorList>
    </citation>
    <scope>NUCLEOTIDE SEQUENCE [LARGE SCALE GENOMIC DNA]</scope>
</reference>
<evidence type="ECO:0000256" key="2">
    <source>
        <dbReference type="ARBA" id="ARBA00022448"/>
    </source>
</evidence>
<dbReference type="SMART" id="SM00382">
    <property type="entry name" value="AAA"/>
    <property type="match status" value="1"/>
</dbReference>
<keyword evidence="4" id="KW-0067">ATP-binding</keyword>
<dbReference type="Pfam" id="PF00005">
    <property type="entry name" value="ABC_tran"/>
    <property type="match status" value="1"/>
</dbReference>
<dbReference type="CDD" id="cd03230">
    <property type="entry name" value="ABC_DR_subfamily_A"/>
    <property type="match status" value="1"/>
</dbReference>
<evidence type="ECO:0000313" key="6">
    <source>
        <dbReference type="EMBL" id="OGG31313.1"/>
    </source>
</evidence>
<accession>A0A1F6B3E1</accession>
<keyword evidence="3" id="KW-0547">Nucleotide-binding</keyword>
<dbReference type="AlphaFoldDB" id="A0A1F6B3E1"/>
<dbReference type="SUPFAM" id="SSF52540">
    <property type="entry name" value="P-loop containing nucleoside triphosphate hydrolases"/>
    <property type="match status" value="1"/>
</dbReference>
<dbReference type="Gene3D" id="3.40.50.300">
    <property type="entry name" value="P-loop containing nucleotide triphosphate hydrolases"/>
    <property type="match status" value="1"/>
</dbReference>
<comment type="caution">
    <text evidence="6">The sequence shown here is derived from an EMBL/GenBank/DDBJ whole genome shotgun (WGS) entry which is preliminary data.</text>
</comment>
<dbReference type="PANTHER" id="PTHR42711:SF5">
    <property type="entry name" value="ABC TRANSPORTER ATP-BINDING PROTEIN NATA"/>
    <property type="match status" value="1"/>
</dbReference>
<dbReference type="Proteomes" id="UP000176450">
    <property type="component" value="Unassembled WGS sequence"/>
</dbReference>